<dbReference type="Proteomes" id="UP000197468">
    <property type="component" value="Unassembled WGS sequence"/>
</dbReference>
<dbReference type="AlphaFoldDB" id="A0A246IX02"/>
<evidence type="ECO:0000313" key="2">
    <source>
        <dbReference type="Proteomes" id="UP000197468"/>
    </source>
</evidence>
<organism evidence="1 2">
    <name type="scientific">Roseateles aquatilis</name>
    <dbReference type="NCBI Taxonomy" id="431061"/>
    <lineage>
        <taxon>Bacteria</taxon>
        <taxon>Pseudomonadati</taxon>
        <taxon>Pseudomonadota</taxon>
        <taxon>Betaproteobacteria</taxon>
        <taxon>Burkholderiales</taxon>
        <taxon>Sphaerotilaceae</taxon>
        <taxon>Roseateles</taxon>
    </lineage>
</organism>
<evidence type="ECO:0000313" key="1">
    <source>
        <dbReference type="EMBL" id="OWQ84738.1"/>
    </source>
</evidence>
<reference evidence="1 2" key="1">
    <citation type="journal article" date="2008" name="Int. J. Syst. Evol. Microbiol.">
        <title>Description of Roseateles aquatilis sp. nov. and Roseateles terrae sp. nov., in the class Betaproteobacteria, and emended description of the genus Roseateles.</title>
        <authorList>
            <person name="Gomila M."/>
            <person name="Bowien B."/>
            <person name="Falsen E."/>
            <person name="Moore E.R."/>
            <person name="Lalucat J."/>
        </authorList>
    </citation>
    <scope>NUCLEOTIDE SEQUENCE [LARGE SCALE GENOMIC DNA]</scope>
    <source>
        <strain evidence="1 2">CCUG 48205</strain>
    </source>
</reference>
<proteinExistence type="predicted"/>
<comment type="caution">
    <text evidence="1">The sequence shown here is derived from an EMBL/GenBank/DDBJ whole genome shotgun (WGS) entry which is preliminary data.</text>
</comment>
<protein>
    <submittedName>
        <fullName evidence="1">Uncharacterized protein</fullName>
    </submittedName>
</protein>
<gene>
    <name evidence="1" type="ORF">CDN99_23690</name>
</gene>
<accession>A0A246IX02</accession>
<dbReference type="EMBL" id="NIOF01000015">
    <property type="protein sequence ID" value="OWQ84738.1"/>
    <property type="molecule type" value="Genomic_DNA"/>
</dbReference>
<keyword evidence="2" id="KW-1185">Reference proteome</keyword>
<sequence>MAVRLNNGDEVLFRQIHPDSLQSGEPGSDRFRPSEADCDMMSVDRSSLTTAAAAHRLYTTVGKRSAAVFGLSVSEFAAQAIPCMADPVMNDPQLPDNPAHALADFSAHDMKQQKVVAKKLKRYALSRGCLFKTS</sequence>
<name>A0A246IX02_9BURK</name>